<dbReference type="InterPro" id="IPR043129">
    <property type="entry name" value="ATPase_NBD"/>
</dbReference>
<feature type="site" description="Transition state stabilizer" evidence="9">
    <location>
        <position position="239"/>
    </location>
</feature>
<comment type="caution">
    <text evidence="11">The sequence shown here is derived from an EMBL/GenBank/DDBJ whole genome shotgun (WGS) entry which is preliminary data.</text>
</comment>
<comment type="function">
    <text evidence="9">Catalyzes the formation of acetyl phosphate from acetate and ATP. Can also catalyze the reverse reaction.</text>
</comment>
<gene>
    <name evidence="9 11" type="primary">ackA</name>
    <name evidence="11" type="ORF">MPNT_10350</name>
</gene>
<feature type="binding site" evidence="9">
    <location>
        <position position="11"/>
    </location>
    <ligand>
        <name>Mg(2+)</name>
        <dbReference type="ChEBI" id="CHEBI:18420"/>
    </ligand>
</feature>
<keyword evidence="2 9" id="KW-0963">Cytoplasm</keyword>
<keyword evidence="12" id="KW-1185">Reference proteome</keyword>
<dbReference type="HAMAP" id="MF_00020">
    <property type="entry name" value="Acetate_kinase"/>
    <property type="match status" value="1"/>
</dbReference>
<dbReference type="GO" id="GO:0005524">
    <property type="term" value="F:ATP binding"/>
    <property type="evidence" value="ECO:0007669"/>
    <property type="project" value="UniProtKB-KW"/>
</dbReference>
<dbReference type="PRINTS" id="PR00471">
    <property type="entry name" value="ACETATEKNASE"/>
</dbReference>
<dbReference type="GO" id="GO:0000287">
    <property type="term" value="F:magnesium ion binding"/>
    <property type="evidence" value="ECO:0007669"/>
    <property type="project" value="UniProtKB-UniRule"/>
</dbReference>
<protein>
    <recommendedName>
        <fullName evidence="9">Acetate kinase</fullName>
        <ecNumber evidence="9">2.7.2.1</ecNumber>
    </recommendedName>
    <alternativeName>
        <fullName evidence="9">Acetokinase</fullName>
    </alternativeName>
</protein>
<dbReference type="EC" id="2.7.2.1" evidence="9"/>
<dbReference type="GO" id="GO:0006083">
    <property type="term" value="P:acetate metabolic process"/>
    <property type="evidence" value="ECO:0007669"/>
    <property type="project" value="TreeGrafter"/>
</dbReference>
<proteinExistence type="inferred from homology"/>
<evidence type="ECO:0000256" key="7">
    <source>
        <dbReference type="ARBA" id="ARBA00022840"/>
    </source>
</evidence>
<dbReference type="GO" id="GO:0008776">
    <property type="term" value="F:acetate kinase activity"/>
    <property type="evidence" value="ECO:0007669"/>
    <property type="project" value="UniProtKB-UniRule"/>
</dbReference>
<accession>A0A8J2BQZ6</accession>
<keyword evidence="6 9" id="KW-0418">Kinase</keyword>
<organism evidence="11 12">
    <name type="scientific">Candidatus Methylacidithermus pantelleriae</name>
    <dbReference type="NCBI Taxonomy" id="2744239"/>
    <lineage>
        <taxon>Bacteria</taxon>
        <taxon>Pseudomonadati</taxon>
        <taxon>Verrucomicrobiota</taxon>
        <taxon>Methylacidiphilae</taxon>
        <taxon>Methylacidiphilales</taxon>
        <taxon>Methylacidiphilaceae</taxon>
        <taxon>Candidatus Methylacidithermus</taxon>
    </lineage>
</organism>
<dbReference type="PIRSF" id="PIRSF000722">
    <property type="entry name" value="Acetate_prop_kin"/>
    <property type="match status" value="1"/>
</dbReference>
<evidence type="ECO:0000256" key="6">
    <source>
        <dbReference type="ARBA" id="ARBA00022777"/>
    </source>
</evidence>
<comment type="caution">
    <text evidence="9">Lacks conserved residue(s) required for the propagation of feature annotation.</text>
</comment>
<dbReference type="AlphaFoldDB" id="A0A8J2BQZ6"/>
<feature type="binding site" evidence="9">
    <location>
        <position position="18"/>
    </location>
    <ligand>
        <name>ATP</name>
        <dbReference type="ChEBI" id="CHEBI:30616"/>
    </ligand>
</feature>
<keyword evidence="7 9" id="KW-0067">ATP-binding</keyword>
<keyword evidence="3 9" id="KW-0808">Transferase</keyword>
<evidence type="ECO:0000256" key="10">
    <source>
        <dbReference type="RuleBase" id="RU003835"/>
    </source>
</evidence>
<feature type="site" description="Transition state stabilizer" evidence="9">
    <location>
        <position position="178"/>
    </location>
</feature>
<dbReference type="SUPFAM" id="SSF53067">
    <property type="entry name" value="Actin-like ATPase domain"/>
    <property type="match status" value="2"/>
</dbReference>
<dbReference type="GO" id="GO:0006085">
    <property type="term" value="P:acetyl-CoA biosynthetic process"/>
    <property type="evidence" value="ECO:0007669"/>
    <property type="project" value="UniProtKB-UniRule"/>
</dbReference>
<name>A0A8J2BQZ6_9BACT</name>
<dbReference type="EMBL" id="CAJNOB010000001">
    <property type="protein sequence ID" value="CAF0689753.1"/>
    <property type="molecule type" value="Genomic_DNA"/>
</dbReference>
<comment type="similarity">
    <text evidence="1 9 10">Belongs to the acetokinase family.</text>
</comment>
<dbReference type="InterPro" id="IPR000890">
    <property type="entry name" value="Aliphatic_acid_kin_short-chain"/>
</dbReference>
<evidence type="ECO:0000313" key="11">
    <source>
        <dbReference type="EMBL" id="CAF0689753.1"/>
    </source>
</evidence>
<dbReference type="PROSITE" id="PS01076">
    <property type="entry name" value="ACETATE_KINASE_2"/>
    <property type="match status" value="1"/>
</dbReference>
<comment type="subunit">
    <text evidence="9">Homodimer.</text>
</comment>
<dbReference type="NCBIfam" id="TIGR00016">
    <property type="entry name" value="ackA"/>
    <property type="match status" value="1"/>
</dbReference>
<comment type="cofactor">
    <cofactor evidence="9">
        <name>Mg(2+)</name>
        <dbReference type="ChEBI" id="CHEBI:18420"/>
    </cofactor>
    <cofactor evidence="9">
        <name>Mn(2+)</name>
        <dbReference type="ChEBI" id="CHEBI:29035"/>
    </cofactor>
    <text evidence="9">Mg(2+). Can also accept Mn(2+).</text>
</comment>
<dbReference type="PROSITE" id="PS01075">
    <property type="entry name" value="ACETATE_KINASE_1"/>
    <property type="match status" value="1"/>
</dbReference>
<evidence type="ECO:0000256" key="9">
    <source>
        <dbReference type="HAMAP-Rule" id="MF_00020"/>
    </source>
</evidence>
<dbReference type="Pfam" id="PF00871">
    <property type="entry name" value="Acetate_kinase"/>
    <property type="match status" value="1"/>
</dbReference>
<keyword evidence="4 9" id="KW-0479">Metal-binding</keyword>
<dbReference type="Gene3D" id="3.30.420.40">
    <property type="match status" value="2"/>
</dbReference>
<feature type="binding site" evidence="9">
    <location>
        <begin position="206"/>
        <end position="210"/>
    </location>
    <ligand>
        <name>ATP</name>
        <dbReference type="ChEBI" id="CHEBI:30616"/>
    </ligand>
</feature>
<comment type="subcellular location">
    <subcellularLocation>
        <location evidence="9">Cytoplasm</location>
    </subcellularLocation>
</comment>
<evidence type="ECO:0000256" key="3">
    <source>
        <dbReference type="ARBA" id="ARBA00022679"/>
    </source>
</evidence>
<evidence type="ECO:0000256" key="4">
    <source>
        <dbReference type="ARBA" id="ARBA00022723"/>
    </source>
</evidence>
<comment type="catalytic activity">
    <reaction evidence="9">
        <text>acetate + ATP = acetyl phosphate + ADP</text>
        <dbReference type="Rhea" id="RHEA:11352"/>
        <dbReference type="ChEBI" id="CHEBI:22191"/>
        <dbReference type="ChEBI" id="CHEBI:30089"/>
        <dbReference type="ChEBI" id="CHEBI:30616"/>
        <dbReference type="ChEBI" id="CHEBI:456216"/>
        <dbReference type="EC" id="2.7.2.1"/>
    </reaction>
</comment>
<evidence type="ECO:0000256" key="5">
    <source>
        <dbReference type="ARBA" id="ARBA00022741"/>
    </source>
</evidence>
<dbReference type="InterPro" id="IPR004372">
    <property type="entry name" value="Ac/propionate_kinase"/>
</dbReference>
<dbReference type="RefSeq" id="WP_174581778.1">
    <property type="nucleotide sequence ID" value="NZ_CAJNOB010000001.1"/>
</dbReference>
<comment type="pathway">
    <text evidence="9">Metabolic intermediate biosynthesis; acetyl-CoA biosynthesis; acetyl-CoA from acetate: step 1/2.</text>
</comment>
<dbReference type="InterPro" id="IPR023865">
    <property type="entry name" value="Aliphatic_acid_kinase_CS"/>
</dbReference>
<evidence type="ECO:0000256" key="1">
    <source>
        <dbReference type="ARBA" id="ARBA00008748"/>
    </source>
</evidence>
<dbReference type="GO" id="GO:0005829">
    <property type="term" value="C:cytosol"/>
    <property type="evidence" value="ECO:0007669"/>
    <property type="project" value="TreeGrafter"/>
</dbReference>
<evidence type="ECO:0000256" key="8">
    <source>
        <dbReference type="ARBA" id="ARBA00022842"/>
    </source>
</evidence>
<keyword evidence="8 9" id="KW-0460">Magnesium</keyword>
<feature type="active site" description="Proton donor/acceptor" evidence="9">
    <location>
        <position position="147"/>
    </location>
</feature>
<feature type="binding site" evidence="9">
    <location>
        <position position="379"/>
    </location>
    <ligand>
        <name>Mg(2+)</name>
        <dbReference type="ChEBI" id="CHEBI:18420"/>
    </ligand>
</feature>
<evidence type="ECO:0000256" key="2">
    <source>
        <dbReference type="ARBA" id="ARBA00022490"/>
    </source>
</evidence>
<dbReference type="PANTHER" id="PTHR21060:SF21">
    <property type="entry name" value="ACETATE KINASE"/>
    <property type="match status" value="1"/>
</dbReference>
<feature type="binding site" evidence="9">
    <location>
        <position position="90"/>
    </location>
    <ligand>
        <name>substrate</name>
    </ligand>
</feature>
<evidence type="ECO:0000313" key="12">
    <source>
        <dbReference type="Proteomes" id="UP000663859"/>
    </source>
</evidence>
<sequence length="396" mass="43714">MKGSKVLLALNYGSSSLKFAFFHAAPSLAPIARGKIERIGQDPTVWSFAQEAKTERKSLGRLSPREVISYFLQWLAGDPLRCELAAAGHRVVYGSPSFAEVQVVEPWVFEELRRLAPLDPEHLPGELRLIKEMSRHFPHLVQLLCFDTAFHSNLPPVARLLPLPRRLLAHGVRRYGFHGLSYQFLMEELERVAGPTQARGRVILAHLGSGASLAAVRNGQCQDTTMGFSPASGLPMGTRSGDVDPGLVWFLQSRLGQTPKEVYRMLVEESGLLGVSERSSDFQELLQWEKEDVRSAEAIALFCYHVRKAIGALVAALGGLDVLVFSGGIGAYCAEARARCCEGLQCLGVRLDPQRNERGDGCISSPESQVSVWAIPTDEEQMIARSLWRVFFEGKS</sequence>
<dbReference type="Proteomes" id="UP000663859">
    <property type="component" value="Unassembled WGS sequence"/>
</dbReference>
<dbReference type="UniPathway" id="UPA00340">
    <property type="reaction ID" value="UER00458"/>
</dbReference>
<dbReference type="PANTHER" id="PTHR21060">
    <property type="entry name" value="ACETATE KINASE"/>
    <property type="match status" value="1"/>
</dbReference>
<keyword evidence="5 9" id="KW-0547">Nucleotide-binding</keyword>
<reference evidence="11" key="1">
    <citation type="submission" date="2021-02" db="EMBL/GenBank/DDBJ databases">
        <authorList>
            <person name="Cremers G."/>
            <person name="Picone N."/>
        </authorList>
    </citation>
    <scope>NUCLEOTIDE SEQUENCE</scope>
    <source>
        <strain evidence="11">PQ17</strain>
    </source>
</reference>